<protein>
    <submittedName>
        <fullName evidence="1">Uncharacterized protein</fullName>
    </submittedName>
</protein>
<accession>A0A0A9FG84</accession>
<reference evidence="1" key="2">
    <citation type="journal article" date="2015" name="Data Brief">
        <title>Shoot transcriptome of the giant reed, Arundo donax.</title>
        <authorList>
            <person name="Barrero R.A."/>
            <person name="Guerrero F.D."/>
            <person name="Moolhuijzen P."/>
            <person name="Goolsby J.A."/>
            <person name="Tidwell J."/>
            <person name="Bellgard S.E."/>
            <person name="Bellgard M.I."/>
        </authorList>
    </citation>
    <scope>NUCLEOTIDE SEQUENCE</scope>
    <source>
        <tissue evidence="1">Shoot tissue taken approximately 20 cm above the soil surface</tissue>
    </source>
</reference>
<reference evidence="1" key="1">
    <citation type="submission" date="2014-09" db="EMBL/GenBank/DDBJ databases">
        <authorList>
            <person name="Magalhaes I.L.F."/>
            <person name="Oliveira U."/>
            <person name="Santos F.R."/>
            <person name="Vidigal T.H.D.A."/>
            <person name="Brescovit A.D."/>
            <person name="Santos A.J."/>
        </authorList>
    </citation>
    <scope>NUCLEOTIDE SEQUENCE</scope>
    <source>
        <tissue evidence="1">Shoot tissue taken approximately 20 cm above the soil surface</tissue>
    </source>
</reference>
<dbReference type="EMBL" id="GBRH01187652">
    <property type="protein sequence ID" value="JAE10244.1"/>
    <property type="molecule type" value="Transcribed_RNA"/>
</dbReference>
<sequence>MSSLAFFLTARSSCLSDGPRFTPALVGSPAAPGLATGFFFFGGWTSAAAMGLSKPFLGSSGGSFS</sequence>
<dbReference type="AlphaFoldDB" id="A0A0A9FG84"/>
<organism evidence="1">
    <name type="scientific">Arundo donax</name>
    <name type="common">Giant reed</name>
    <name type="synonym">Donax arundinaceus</name>
    <dbReference type="NCBI Taxonomy" id="35708"/>
    <lineage>
        <taxon>Eukaryota</taxon>
        <taxon>Viridiplantae</taxon>
        <taxon>Streptophyta</taxon>
        <taxon>Embryophyta</taxon>
        <taxon>Tracheophyta</taxon>
        <taxon>Spermatophyta</taxon>
        <taxon>Magnoliopsida</taxon>
        <taxon>Liliopsida</taxon>
        <taxon>Poales</taxon>
        <taxon>Poaceae</taxon>
        <taxon>PACMAD clade</taxon>
        <taxon>Arundinoideae</taxon>
        <taxon>Arundineae</taxon>
        <taxon>Arundo</taxon>
    </lineage>
</organism>
<proteinExistence type="predicted"/>
<name>A0A0A9FG84_ARUDO</name>
<evidence type="ECO:0000313" key="1">
    <source>
        <dbReference type="EMBL" id="JAE10244.1"/>
    </source>
</evidence>